<feature type="transmembrane region" description="Helical" evidence="2">
    <location>
        <begin position="230"/>
        <end position="249"/>
    </location>
</feature>
<feature type="transmembrane region" description="Helical" evidence="2">
    <location>
        <begin position="136"/>
        <end position="154"/>
    </location>
</feature>
<dbReference type="PANTHER" id="PTHR22911:SF79">
    <property type="entry name" value="MOBA-LIKE NTP TRANSFERASE DOMAIN-CONTAINING PROTEIN"/>
    <property type="match status" value="1"/>
</dbReference>
<accession>A0A6L5Y705</accession>
<feature type="domain" description="EamA" evidence="3">
    <location>
        <begin position="139"/>
        <end position="271"/>
    </location>
</feature>
<dbReference type="Proteomes" id="UP000474676">
    <property type="component" value="Unassembled WGS sequence"/>
</dbReference>
<organism evidence="4 5">
    <name type="scientific">Hornefia butyriciproducens</name>
    <dbReference type="NCBI Taxonomy" id="2652293"/>
    <lineage>
        <taxon>Bacteria</taxon>
        <taxon>Bacillati</taxon>
        <taxon>Bacillota</taxon>
        <taxon>Clostridia</taxon>
        <taxon>Peptostreptococcales</taxon>
        <taxon>Anaerovoracaceae</taxon>
        <taxon>Hornefia</taxon>
    </lineage>
</organism>
<comment type="similarity">
    <text evidence="1">Belongs to the EamA transporter family.</text>
</comment>
<evidence type="ECO:0000256" key="2">
    <source>
        <dbReference type="SAM" id="Phobius"/>
    </source>
</evidence>
<dbReference type="AlphaFoldDB" id="A0A6L5Y705"/>
<feature type="transmembrane region" description="Helical" evidence="2">
    <location>
        <begin position="64"/>
        <end position="81"/>
    </location>
</feature>
<dbReference type="PANTHER" id="PTHR22911">
    <property type="entry name" value="ACYL-MALONYL CONDENSING ENZYME-RELATED"/>
    <property type="match status" value="1"/>
</dbReference>
<name>A0A6L5Y705_9FIRM</name>
<feature type="transmembrane region" description="Helical" evidence="2">
    <location>
        <begin position="7"/>
        <end position="25"/>
    </location>
</feature>
<feature type="transmembrane region" description="Helical" evidence="2">
    <location>
        <begin position="87"/>
        <end position="106"/>
    </location>
</feature>
<keyword evidence="2" id="KW-1133">Transmembrane helix</keyword>
<feature type="domain" description="EamA" evidence="3">
    <location>
        <begin position="8"/>
        <end position="130"/>
    </location>
</feature>
<dbReference type="Pfam" id="PF00892">
    <property type="entry name" value="EamA"/>
    <property type="match status" value="2"/>
</dbReference>
<dbReference type="RefSeq" id="WP_154574865.1">
    <property type="nucleotide sequence ID" value="NZ_VUMZ01000009.1"/>
</dbReference>
<dbReference type="EMBL" id="VUMZ01000009">
    <property type="protein sequence ID" value="MST52470.1"/>
    <property type="molecule type" value="Genomic_DNA"/>
</dbReference>
<gene>
    <name evidence="4" type="ORF">FYJ64_09155</name>
</gene>
<evidence type="ECO:0000259" key="3">
    <source>
        <dbReference type="Pfam" id="PF00892"/>
    </source>
</evidence>
<dbReference type="GeneID" id="303115490"/>
<evidence type="ECO:0000256" key="1">
    <source>
        <dbReference type="ARBA" id="ARBA00007362"/>
    </source>
</evidence>
<dbReference type="InterPro" id="IPR000620">
    <property type="entry name" value="EamA_dom"/>
</dbReference>
<evidence type="ECO:0000313" key="5">
    <source>
        <dbReference type="Proteomes" id="UP000474676"/>
    </source>
</evidence>
<feature type="transmembrane region" description="Helical" evidence="2">
    <location>
        <begin position="166"/>
        <end position="186"/>
    </location>
</feature>
<keyword evidence="5" id="KW-1185">Reference proteome</keyword>
<protein>
    <submittedName>
        <fullName evidence="4">EamA family transporter</fullName>
    </submittedName>
</protein>
<feature type="transmembrane region" description="Helical" evidence="2">
    <location>
        <begin position="31"/>
        <end position="52"/>
    </location>
</feature>
<feature type="transmembrane region" description="Helical" evidence="2">
    <location>
        <begin position="198"/>
        <end position="218"/>
    </location>
</feature>
<dbReference type="GO" id="GO:0016020">
    <property type="term" value="C:membrane"/>
    <property type="evidence" value="ECO:0007669"/>
    <property type="project" value="InterPro"/>
</dbReference>
<dbReference type="InterPro" id="IPR037185">
    <property type="entry name" value="EmrE-like"/>
</dbReference>
<reference evidence="4 5" key="1">
    <citation type="submission" date="2019-08" db="EMBL/GenBank/DDBJ databases">
        <title>In-depth cultivation of the pig gut microbiome towards novel bacterial diversity and tailored functional studies.</title>
        <authorList>
            <person name="Wylensek D."/>
            <person name="Hitch T.C.A."/>
            <person name="Clavel T."/>
        </authorList>
    </citation>
    <scope>NUCLEOTIDE SEQUENCE [LARGE SCALE GENOMIC DNA]</scope>
    <source>
        <strain evidence="4 5">WCA-MUC-591-APC-3H</strain>
    </source>
</reference>
<keyword evidence="2" id="KW-0472">Membrane</keyword>
<feature type="transmembrane region" description="Helical" evidence="2">
    <location>
        <begin position="113"/>
        <end position="130"/>
    </location>
</feature>
<comment type="caution">
    <text evidence="4">The sequence shown here is derived from an EMBL/GenBank/DDBJ whole genome shotgun (WGS) entry which is preliminary data.</text>
</comment>
<feature type="transmembrane region" description="Helical" evidence="2">
    <location>
        <begin position="255"/>
        <end position="273"/>
    </location>
</feature>
<dbReference type="SUPFAM" id="SSF103481">
    <property type="entry name" value="Multidrug resistance efflux transporter EmrE"/>
    <property type="match status" value="1"/>
</dbReference>
<sequence length="290" mass="31087">MKFIDKHGWILVFLGAVCWSLNSPLVKYMTASAMTICCLRALIAGIALLPFLRPSRLKPDRWMAVYLLAFAGVCITVIASLSMTDAAIAVGMQYTALIWLTLTAVLRTRRFRGQPWGPVILILGGLLLFMSSGSAGSLSGNLIAASEGILFAVMTASGKRAGQENALGLTCIANLFTGALVLLIHPQTASEALSMTPSQWEILLVLGVVQVAMGYGLYNLGLQYVSPQRASILALWEMILGPVWVALFLHEYSSGMVIAGFLLILGGICLNALRPPGKGYILVKPDDMAL</sequence>
<evidence type="ECO:0000313" key="4">
    <source>
        <dbReference type="EMBL" id="MST52470.1"/>
    </source>
</evidence>
<proteinExistence type="inferred from homology"/>
<keyword evidence="2" id="KW-0812">Transmembrane</keyword>